<dbReference type="NCBIfam" id="TIGR00453">
    <property type="entry name" value="ispD"/>
    <property type="match status" value="1"/>
</dbReference>
<evidence type="ECO:0000256" key="3">
    <source>
        <dbReference type="ARBA" id="ARBA00009789"/>
    </source>
</evidence>
<dbReference type="PANTHER" id="PTHR32125">
    <property type="entry name" value="2-C-METHYL-D-ERYTHRITOL 4-PHOSPHATE CYTIDYLYLTRANSFERASE, CHLOROPLASTIC"/>
    <property type="match status" value="1"/>
</dbReference>
<accession>A0ABW3F4I6</accession>
<dbReference type="EC" id="2.7.7.60" evidence="7"/>
<keyword evidence="5 7" id="KW-0548">Nucleotidyltransferase</keyword>
<dbReference type="CDD" id="cd02516">
    <property type="entry name" value="CDP-ME_synthetase"/>
    <property type="match status" value="1"/>
</dbReference>
<dbReference type="EMBL" id="JBHTKB010000001">
    <property type="protein sequence ID" value="MFD0911915.1"/>
    <property type="molecule type" value="Genomic_DNA"/>
</dbReference>
<dbReference type="PROSITE" id="PS01295">
    <property type="entry name" value="ISPD"/>
    <property type="match status" value="1"/>
</dbReference>
<dbReference type="Pfam" id="PF01128">
    <property type="entry name" value="IspD"/>
    <property type="match status" value="1"/>
</dbReference>
<dbReference type="InterPro" id="IPR018294">
    <property type="entry name" value="ISPD_synthase_CS"/>
</dbReference>
<evidence type="ECO:0000256" key="2">
    <source>
        <dbReference type="ARBA" id="ARBA00004787"/>
    </source>
</evidence>
<name>A0ABW3F4I6_9PROT</name>
<comment type="catalytic activity">
    <reaction evidence="1 7">
        <text>2-C-methyl-D-erythritol 4-phosphate + CTP + H(+) = 4-CDP-2-C-methyl-D-erythritol + diphosphate</text>
        <dbReference type="Rhea" id="RHEA:13429"/>
        <dbReference type="ChEBI" id="CHEBI:15378"/>
        <dbReference type="ChEBI" id="CHEBI:33019"/>
        <dbReference type="ChEBI" id="CHEBI:37563"/>
        <dbReference type="ChEBI" id="CHEBI:57823"/>
        <dbReference type="ChEBI" id="CHEBI:58262"/>
        <dbReference type="EC" id="2.7.7.60"/>
    </reaction>
</comment>
<dbReference type="Gene3D" id="3.90.550.10">
    <property type="entry name" value="Spore Coat Polysaccharide Biosynthesis Protein SpsA, Chain A"/>
    <property type="match status" value="1"/>
</dbReference>
<comment type="pathway">
    <text evidence="2 7">Isoprenoid biosynthesis; isopentenyl diphosphate biosynthesis via DXP pathway; isopentenyl diphosphate from 1-deoxy-D-xylulose 5-phosphate: step 2/6.</text>
</comment>
<comment type="similarity">
    <text evidence="3 7">Belongs to the IspD/TarI cytidylyltransferase family. IspD subfamily.</text>
</comment>
<dbReference type="RefSeq" id="WP_379054376.1">
    <property type="nucleotide sequence ID" value="NZ_JBHTKB010000001.1"/>
</dbReference>
<evidence type="ECO:0000256" key="6">
    <source>
        <dbReference type="ARBA" id="ARBA00023229"/>
    </source>
</evidence>
<protein>
    <recommendedName>
        <fullName evidence="7">2-C-methyl-D-erythritol 4-phosphate cytidylyltransferase</fullName>
        <ecNumber evidence="7">2.7.7.60</ecNumber>
    </recommendedName>
    <alternativeName>
        <fullName evidence="7">4-diphosphocytidyl-2C-methyl-D-erythritol synthase</fullName>
    </alternativeName>
    <alternativeName>
        <fullName evidence="7">MEP cytidylyltransferase</fullName>
        <shortName evidence="7">MCT</shortName>
    </alternativeName>
</protein>
<organism evidence="8 9">
    <name type="scientific">Methylophilus luteus</name>
    <dbReference type="NCBI Taxonomy" id="640108"/>
    <lineage>
        <taxon>Bacteria</taxon>
        <taxon>Pseudomonadati</taxon>
        <taxon>Pseudomonadota</taxon>
        <taxon>Betaproteobacteria</taxon>
        <taxon>Nitrosomonadales</taxon>
        <taxon>Methylophilaceae</taxon>
        <taxon>Methylophilus</taxon>
    </lineage>
</organism>
<comment type="function">
    <text evidence="7">Catalyzes the formation of 4-diphosphocytidyl-2-C-methyl-D-erythritol from CTP and 2-C-methyl-D-erythritol 4-phosphate (MEP).</text>
</comment>
<dbReference type="InterPro" id="IPR029044">
    <property type="entry name" value="Nucleotide-diphossugar_trans"/>
</dbReference>
<dbReference type="InterPro" id="IPR034683">
    <property type="entry name" value="IspD/TarI"/>
</dbReference>
<proteinExistence type="inferred from homology"/>
<feature type="site" description="Transition state stabilizer" evidence="7">
    <location>
        <position position="16"/>
    </location>
</feature>
<dbReference type="HAMAP" id="MF_00108">
    <property type="entry name" value="IspD"/>
    <property type="match status" value="1"/>
</dbReference>
<dbReference type="InterPro" id="IPR050088">
    <property type="entry name" value="IspD/TarI_cytidylyltransf_bact"/>
</dbReference>
<feature type="site" description="Positions MEP for the nucleophilic attack" evidence="7">
    <location>
        <position position="211"/>
    </location>
</feature>
<gene>
    <name evidence="7 8" type="primary">ispD</name>
    <name evidence="8" type="ORF">ACFQ1Z_00010</name>
</gene>
<dbReference type="SUPFAM" id="SSF53448">
    <property type="entry name" value="Nucleotide-diphospho-sugar transferases"/>
    <property type="match status" value="1"/>
</dbReference>
<dbReference type="Proteomes" id="UP001597128">
    <property type="component" value="Unassembled WGS sequence"/>
</dbReference>
<comment type="caution">
    <text evidence="8">The sequence shown here is derived from an EMBL/GenBank/DDBJ whole genome shotgun (WGS) entry which is preliminary data.</text>
</comment>
<dbReference type="GO" id="GO:0050518">
    <property type="term" value="F:2-C-methyl-D-erythritol 4-phosphate cytidylyltransferase activity"/>
    <property type="evidence" value="ECO:0007669"/>
    <property type="project" value="UniProtKB-EC"/>
</dbReference>
<sequence length="230" mass="25189">MARYHVLIPGAGHGARMQSETPKQYLMLSGKPILQHAIDIFEAIEQISSITIVVAKDDAFWQPALLSHCKKTRVVDCGGETRAASVLNGLQSMADTVAAADWVLVHDAARPGIDQAMITRLINAISASEVGGLLALPLADTLKRADEHGLVDETIPRVKLWQAQTPQMFRHAELQQALSTHLHRQPTDEAQAMEWMGHQPKLVLGDLKNMKVTYPQDLTVVAALMQAVPE</sequence>
<evidence type="ECO:0000313" key="9">
    <source>
        <dbReference type="Proteomes" id="UP001597128"/>
    </source>
</evidence>
<keyword evidence="6 7" id="KW-0414">Isoprene biosynthesis</keyword>
<evidence type="ECO:0000313" key="8">
    <source>
        <dbReference type="EMBL" id="MFD0911915.1"/>
    </source>
</evidence>
<feature type="site" description="Transition state stabilizer" evidence="7">
    <location>
        <position position="23"/>
    </location>
</feature>
<evidence type="ECO:0000256" key="7">
    <source>
        <dbReference type="HAMAP-Rule" id="MF_00108"/>
    </source>
</evidence>
<feature type="site" description="Positions MEP for the nucleophilic attack" evidence="7">
    <location>
        <position position="157"/>
    </location>
</feature>
<evidence type="ECO:0000256" key="5">
    <source>
        <dbReference type="ARBA" id="ARBA00022695"/>
    </source>
</evidence>
<evidence type="ECO:0000256" key="4">
    <source>
        <dbReference type="ARBA" id="ARBA00022679"/>
    </source>
</evidence>
<keyword evidence="9" id="KW-1185">Reference proteome</keyword>
<reference evidence="9" key="1">
    <citation type="journal article" date="2019" name="Int. J. Syst. Evol. Microbiol.">
        <title>The Global Catalogue of Microorganisms (GCM) 10K type strain sequencing project: providing services to taxonomists for standard genome sequencing and annotation.</title>
        <authorList>
            <consortium name="The Broad Institute Genomics Platform"/>
            <consortium name="The Broad Institute Genome Sequencing Center for Infectious Disease"/>
            <person name="Wu L."/>
            <person name="Ma J."/>
        </authorList>
    </citation>
    <scope>NUCLEOTIDE SEQUENCE [LARGE SCALE GENOMIC DNA]</scope>
    <source>
        <strain evidence="9">CCUG 58412</strain>
    </source>
</reference>
<dbReference type="PANTHER" id="PTHR32125:SF4">
    <property type="entry name" value="2-C-METHYL-D-ERYTHRITOL 4-PHOSPHATE CYTIDYLYLTRANSFERASE, CHLOROPLASTIC"/>
    <property type="match status" value="1"/>
</dbReference>
<keyword evidence="4 7" id="KW-0808">Transferase</keyword>
<dbReference type="InterPro" id="IPR001228">
    <property type="entry name" value="IspD"/>
</dbReference>
<evidence type="ECO:0000256" key="1">
    <source>
        <dbReference type="ARBA" id="ARBA00001282"/>
    </source>
</evidence>